<evidence type="ECO:0000256" key="1">
    <source>
        <dbReference type="SAM" id="SignalP"/>
    </source>
</evidence>
<dbReference type="RefSeq" id="WP_188411362.1">
    <property type="nucleotide sequence ID" value="NZ_BMDJ01000001.1"/>
</dbReference>
<feature type="signal peptide" evidence="1">
    <location>
        <begin position="1"/>
        <end position="20"/>
    </location>
</feature>
<protein>
    <recommendedName>
        <fullName evidence="4">Phosphatidylcholine 1-acylhydrolase</fullName>
    </recommendedName>
</protein>
<accession>A0ABQ2BEY3</accession>
<reference evidence="3" key="1">
    <citation type="journal article" date="2019" name="Int. J. Syst. Evol. Microbiol.">
        <title>The Global Catalogue of Microorganisms (GCM) 10K type strain sequencing project: providing services to taxonomists for standard genome sequencing and annotation.</title>
        <authorList>
            <consortium name="The Broad Institute Genomics Platform"/>
            <consortium name="The Broad Institute Genome Sequencing Center for Infectious Disease"/>
            <person name="Wu L."/>
            <person name="Ma J."/>
        </authorList>
    </citation>
    <scope>NUCLEOTIDE SEQUENCE [LARGE SCALE GENOMIC DNA]</scope>
    <source>
        <strain evidence="3">CCM 8939</strain>
    </source>
</reference>
<gene>
    <name evidence="2" type="ORF">GCM10008119_01640</name>
</gene>
<evidence type="ECO:0000313" key="3">
    <source>
        <dbReference type="Proteomes" id="UP000645390"/>
    </source>
</evidence>
<name>A0ABQ2BEY3_9SPHI</name>
<feature type="chain" id="PRO_5047164427" description="Phosphatidylcholine 1-acylhydrolase" evidence="1">
    <location>
        <begin position="21"/>
        <end position="324"/>
    </location>
</feature>
<evidence type="ECO:0008006" key="4">
    <source>
        <dbReference type="Google" id="ProtNLM"/>
    </source>
</evidence>
<dbReference type="EMBL" id="BMDJ01000001">
    <property type="protein sequence ID" value="GGI22237.1"/>
    <property type="molecule type" value="Genomic_DNA"/>
</dbReference>
<evidence type="ECO:0000313" key="2">
    <source>
        <dbReference type="EMBL" id="GGI22237.1"/>
    </source>
</evidence>
<proteinExistence type="predicted"/>
<comment type="caution">
    <text evidence="2">The sequence shown here is derived from an EMBL/GenBank/DDBJ whole genome shotgun (WGS) entry which is preliminary data.</text>
</comment>
<keyword evidence="3" id="KW-1185">Reference proteome</keyword>
<organism evidence="2 3">
    <name type="scientific">Pedobacter mendelii</name>
    <dbReference type="NCBI Taxonomy" id="1908240"/>
    <lineage>
        <taxon>Bacteria</taxon>
        <taxon>Pseudomonadati</taxon>
        <taxon>Bacteroidota</taxon>
        <taxon>Sphingobacteriia</taxon>
        <taxon>Sphingobacteriales</taxon>
        <taxon>Sphingobacteriaceae</taxon>
        <taxon>Pedobacter</taxon>
    </lineage>
</organism>
<keyword evidence="1" id="KW-0732">Signal</keyword>
<sequence>MKKHLLSFLFLNLTHSFLFAQTIDKDSLAISREVANKAYVNLYKENAEFSYSSPAGELGAPSKYVINGRLTGNFMLFGSYKSPVAFAAVPDYTVRVRKEFSAGVRTPSYRFGGIFYARLNPAPLNYKYAELAFTHHSNGQDEDAVNPDGTINTRTGNFNANNLALSYRFGHLNSGSSNDSYYSYNHRVGFQWYKWFRYEPALNQGFGFTRLLYNFSWRKYGEIERMMKRKPQVKSEKEIWRLNTELTYAVNKIPSKGLANLQKRLNAEINFNYSFPFMNNVFLMAAVGYYGEDNYNIYFKDHYGYMRFGLSSGFLRNRSRHYDN</sequence>
<dbReference type="Proteomes" id="UP000645390">
    <property type="component" value="Unassembled WGS sequence"/>
</dbReference>